<evidence type="ECO:0000313" key="1">
    <source>
        <dbReference type="EMBL" id="OAU94529.1"/>
    </source>
</evidence>
<reference evidence="1 2" key="1">
    <citation type="journal article" date="2016" name="Genome Biol. Evol.">
        <title>Comparative Genomic Analyses of the Moraxella catarrhalis Serosensitive and Seroresistant Lineages Demonstrate Their Independent Evolution.</title>
        <authorList>
            <person name="Earl J.P."/>
            <person name="de Vries S.P."/>
            <person name="Ahmed A."/>
            <person name="Powell E."/>
            <person name="Schultz M.P."/>
            <person name="Hermans P.W."/>
            <person name="Hill D.J."/>
            <person name="Zhou Z."/>
            <person name="Constantinidou C.I."/>
            <person name="Hu F.Z."/>
            <person name="Bootsma H.J."/>
            <person name="Ehrlich G.D."/>
        </authorList>
    </citation>
    <scope>NUCLEOTIDE SEQUENCE [LARGE SCALE GENOMIC DNA]</scope>
    <source>
        <strain evidence="1 2">Z7542</strain>
    </source>
</reference>
<accession>A0A198UDR7</accession>
<name>A0A198UDR7_MORCA</name>
<sequence length="47" mass="5748">MLSNHQFFLKYINLQIFVWHQNDFAVKLQFFILITGNYFAISFADRF</sequence>
<dbReference type="PATRIC" id="fig|480.227.peg.61"/>
<dbReference type="EMBL" id="LXHC01000028">
    <property type="protein sequence ID" value="OAU94529.1"/>
    <property type="molecule type" value="Genomic_DNA"/>
</dbReference>
<gene>
    <name evidence="1" type="ORF">AO384_1886</name>
</gene>
<keyword evidence="2" id="KW-1185">Reference proteome</keyword>
<comment type="caution">
    <text evidence="1">The sequence shown here is derived from an EMBL/GenBank/DDBJ whole genome shotgun (WGS) entry which is preliminary data.</text>
</comment>
<evidence type="ECO:0000313" key="2">
    <source>
        <dbReference type="Proteomes" id="UP000078228"/>
    </source>
</evidence>
<dbReference type="AlphaFoldDB" id="A0A198UDR7"/>
<dbReference type="Proteomes" id="UP000078228">
    <property type="component" value="Unassembled WGS sequence"/>
</dbReference>
<protein>
    <submittedName>
        <fullName evidence="1">Uncharacterized protein</fullName>
    </submittedName>
</protein>
<proteinExistence type="predicted"/>
<organism evidence="1 2">
    <name type="scientific">Moraxella catarrhalis</name>
    <name type="common">Branhamella catarrhalis</name>
    <dbReference type="NCBI Taxonomy" id="480"/>
    <lineage>
        <taxon>Bacteria</taxon>
        <taxon>Pseudomonadati</taxon>
        <taxon>Pseudomonadota</taxon>
        <taxon>Gammaproteobacteria</taxon>
        <taxon>Moraxellales</taxon>
        <taxon>Moraxellaceae</taxon>
        <taxon>Moraxella</taxon>
    </lineage>
</organism>